<dbReference type="EMBL" id="JARAOO010000009">
    <property type="protein sequence ID" value="KAJ7957328.1"/>
    <property type="molecule type" value="Genomic_DNA"/>
</dbReference>
<dbReference type="InterPro" id="IPR059002">
    <property type="entry name" value="IBH1_N"/>
</dbReference>
<sequence>MTSKSVTKAKANCCRARFTTKFVRELLKIRNSRLSCLGSVEEIRKCSLRIKKAAYSSMAHAVGSRRAWSKAVLFKLRNRARCQGLMKTNSSIYLAAKKKVSNKRRKVVIGDGEVSQVNKLRQLVPGGKSMDICRLLEETTHYVKCLSVQVKVMKSFVDHFSKNDGTHI</sequence>
<dbReference type="AlphaFoldDB" id="A0AAD7PIZ5"/>
<evidence type="ECO:0000313" key="5">
    <source>
        <dbReference type="Proteomes" id="UP001163823"/>
    </source>
</evidence>
<reference evidence="4" key="1">
    <citation type="journal article" date="2023" name="Science">
        <title>Elucidation of the pathway for biosynthesis of saponin adjuvants from the soapbark tree.</title>
        <authorList>
            <person name="Reed J."/>
            <person name="Orme A."/>
            <person name="El-Demerdash A."/>
            <person name="Owen C."/>
            <person name="Martin L.B.B."/>
            <person name="Misra R.C."/>
            <person name="Kikuchi S."/>
            <person name="Rejzek M."/>
            <person name="Martin A.C."/>
            <person name="Harkess A."/>
            <person name="Leebens-Mack J."/>
            <person name="Louveau T."/>
            <person name="Stephenson M.J."/>
            <person name="Osbourn A."/>
        </authorList>
    </citation>
    <scope>NUCLEOTIDE SEQUENCE</scope>
    <source>
        <strain evidence="4">S10</strain>
    </source>
</reference>
<evidence type="ECO:0000313" key="4">
    <source>
        <dbReference type="EMBL" id="KAJ7957328.1"/>
    </source>
</evidence>
<keyword evidence="1" id="KW-0805">Transcription regulation</keyword>
<keyword evidence="5" id="KW-1185">Reference proteome</keyword>
<dbReference type="PANTHER" id="PTHR33124">
    <property type="entry name" value="TRANSCRIPTION FACTOR IBH1-LIKE 1"/>
    <property type="match status" value="1"/>
</dbReference>
<gene>
    <name evidence="4" type="ORF">O6P43_023648</name>
</gene>
<feature type="domain" description="IBH1-like N-terminal" evidence="3">
    <location>
        <begin position="14"/>
        <end position="79"/>
    </location>
</feature>
<evidence type="ECO:0000259" key="3">
    <source>
        <dbReference type="Pfam" id="PF26576"/>
    </source>
</evidence>
<evidence type="ECO:0000256" key="2">
    <source>
        <dbReference type="ARBA" id="ARBA00023163"/>
    </source>
</evidence>
<accession>A0AAD7PIZ5</accession>
<protein>
    <submittedName>
        <fullName evidence="4">Transcription factor IBH1-like</fullName>
    </submittedName>
</protein>
<dbReference type="KEGG" id="qsa:O6P43_023648"/>
<dbReference type="InterPro" id="IPR044660">
    <property type="entry name" value="IBH1-like"/>
</dbReference>
<organism evidence="4 5">
    <name type="scientific">Quillaja saponaria</name>
    <name type="common">Soap bark tree</name>
    <dbReference type="NCBI Taxonomy" id="32244"/>
    <lineage>
        <taxon>Eukaryota</taxon>
        <taxon>Viridiplantae</taxon>
        <taxon>Streptophyta</taxon>
        <taxon>Embryophyta</taxon>
        <taxon>Tracheophyta</taxon>
        <taxon>Spermatophyta</taxon>
        <taxon>Magnoliopsida</taxon>
        <taxon>eudicotyledons</taxon>
        <taxon>Gunneridae</taxon>
        <taxon>Pentapetalae</taxon>
        <taxon>rosids</taxon>
        <taxon>fabids</taxon>
        <taxon>Fabales</taxon>
        <taxon>Quillajaceae</taxon>
        <taxon>Quillaja</taxon>
    </lineage>
</organism>
<comment type="caution">
    <text evidence="4">The sequence shown here is derived from an EMBL/GenBank/DDBJ whole genome shotgun (WGS) entry which is preliminary data.</text>
</comment>
<proteinExistence type="predicted"/>
<name>A0AAD7PIZ5_QUISA</name>
<dbReference type="GO" id="GO:0006355">
    <property type="term" value="P:regulation of DNA-templated transcription"/>
    <property type="evidence" value="ECO:0007669"/>
    <property type="project" value="InterPro"/>
</dbReference>
<dbReference type="Pfam" id="PF26576">
    <property type="entry name" value="IBH1_N"/>
    <property type="match status" value="1"/>
</dbReference>
<evidence type="ECO:0000256" key="1">
    <source>
        <dbReference type="ARBA" id="ARBA00023015"/>
    </source>
</evidence>
<dbReference type="PANTHER" id="PTHR33124:SF109">
    <property type="entry name" value="TRANSCRIPTION FACTOR IBH1"/>
    <property type="match status" value="1"/>
</dbReference>
<dbReference type="Proteomes" id="UP001163823">
    <property type="component" value="Chromosome 9"/>
</dbReference>
<keyword evidence="2" id="KW-0804">Transcription</keyword>